<name>A0A8S1GSY6_9PELO</name>
<keyword evidence="2" id="KW-0812">Transmembrane</keyword>
<keyword evidence="2" id="KW-0472">Membrane</keyword>
<proteinExistence type="predicted"/>
<dbReference type="Proteomes" id="UP000835052">
    <property type="component" value="Unassembled WGS sequence"/>
</dbReference>
<evidence type="ECO:0000256" key="2">
    <source>
        <dbReference type="SAM" id="Phobius"/>
    </source>
</evidence>
<feature type="transmembrane region" description="Helical" evidence="2">
    <location>
        <begin position="138"/>
        <end position="159"/>
    </location>
</feature>
<evidence type="ECO:0000313" key="3">
    <source>
        <dbReference type="EMBL" id="CAD6185898.1"/>
    </source>
</evidence>
<gene>
    <name evidence="3" type="ORF">CAUJ_LOCUS1817</name>
</gene>
<dbReference type="AlphaFoldDB" id="A0A8S1GSY6"/>
<evidence type="ECO:0000313" key="4">
    <source>
        <dbReference type="Proteomes" id="UP000835052"/>
    </source>
</evidence>
<organism evidence="3 4">
    <name type="scientific">Caenorhabditis auriculariae</name>
    <dbReference type="NCBI Taxonomy" id="2777116"/>
    <lineage>
        <taxon>Eukaryota</taxon>
        <taxon>Metazoa</taxon>
        <taxon>Ecdysozoa</taxon>
        <taxon>Nematoda</taxon>
        <taxon>Chromadorea</taxon>
        <taxon>Rhabditida</taxon>
        <taxon>Rhabditina</taxon>
        <taxon>Rhabditomorpha</taxon>
        <taxon>Rhabditoidea</taxon>
        <taxon>Rhabditidae</taxon>
        <taxon>Peloderinae</taxon>
        <taxon>Caenorhabditis</taxon>
    </lineage>
</organism>
<evidence type="ECO:0000256" key="1">
    <source>
        <dbReference type="SAM" id="MobiDB-lite"/>
    </source>
</evidence>
<keyword evidence="2" id="KW-1133">Transmembrane helix</keyword>
<feature type="region of interest" description="Disordered" evidence="1">
    <location>
        <begin position="97"/>
        <end position="126"/>
    </location>
</feature>
<accession>A0A8S1GSY6</accession>
<dbReference type="EMBL" id="CAJGYM010000003">
    <property type="protein sequence ID" value="CAD6185898.1"/>
    <property type="molecule type" value="Genomic_DNA"/>
</dbReference>
<sequence>MSKDPYKVVCDSKEATPYQETFAEHQLSLCLILVIQNSNDSFEVFSVTLKTPTPYHETSAEHQLGPWSPFNSATFEKQRRMCFIAWEDLVPGAATQASPPHWKIDPRRFGTKEGRKENKLEGNKSTGGTPWHRPFFRVLFTGVFTPVVPCVLMAFVWFAV</sequence>
<feature type="compositionally biased region" description="Basic and acidic residues" evidence="1">
    <location>
        <begin position="102"/>
        <end position="122"/>
    </location>
</feature>
<keyword evidence="4" id="KW-1185">Reference proteome</keyword>
<comment type="caution">
    <text evidence="3">The sequence shown here is derived from an EMBL/GenBank/DDBJ whole genome shotgun (WGS) entry which is preliminary data.</text>
</comment>
<reference evidence="3" key="1">
    <citation type="submission" date="2020-10" db="EMBL/GenBank/DDBJ databases">
        <authorList>
            <person name="Kikuchi T."/>
        </authorList>
    </citation>
    <scope>NUCLEOTIDE SEQUENCE</scope>
    <source>
        <strain evidence="3">NKZ352</strain>
    </source>
</reference>
<protein>
    <submittedName>
        <fullName evidence="3">Uncharacterized protein</fullName>
    </submittedName>
</protein>